<evidence type="ECO:0000313" key="2">
    <source>
        <dbReference type="EMBL" id="OHA81918.1"/>
    </source>
</evidence>
<organism evidence="2 3">
    <name type="scientific">Candidatus Yonathbacteria bacterium RIFCSPHIGHO2_01_FULL_51_10</name>
    <dbReference type="NCBI Taxonomy" id="1802723"/>
    <lineage>
        <taxon>Bacteria</taxon>
        <taxon>Candidatus Yonathiibacteriota</taxon>
    </lineage>
</organism>
<gene>
    <name evidence="2" type="ORF">A2675_01990</name>
</gene>
<evidence type="ECO:0000256" key="1">
    <source>
        <dbReference type="SAM" id="MobiDB-lite"/>
    </source>
</evidence>
<feature type="region of interest" description="Disordered" evidence="1">
    <location>
        <begin position="1"/>
        <end position="57"/>
    </location>
</feature>
<dbReference type="AlphaFoldDB" id="A0A1G2SB17"/>
<reference evidence="2 3" key="1">
    <citation type="journal article" date="2016" name="Nat. Commun.">
        <title>Thousands of microbial genomes shed light on interconnected biogeochemical processes in an aquifer system.</title>
        <authorList>
            <person name="Anantharaman K."/>
            <person name="Brown C.T."/>
            <person name="Hug L.A."/>
            <person name="Sharon I."/>
            <person name="Castelle C.J."/>
            <person name="Probst A.J."/>
            <person name="Thomas B.C."/>
            <person name="Singh A."/>
            <person name="Wilkins M.J."/>
            <person name="Karaoz U."/>
            <person name="Brodie E.L."/>
            <person name="Williams K.H."/>
            <person name="Hubbard S.S."/>
            <person name="Banfield J.F."/>
        </authorList>
    </citation>
    <scope>NUCLEOTIDE SEQUENCE [LARGE SCALE GENOMIC DNA]</scope>
</reference>
<dbReference type="Proteomes" id="UP000176997">
    <property type="component" value="Unassembled WGS sequence"/>
</dbReference>
<evidence type="ECO:0000313" key="3">
    <source>
        <dbReference type="Proteomes" id="UP000176997"/>
    </source>
</evidence>
<accession>A0A1G2SB17</accession>
<dbReference type="STRING" id="1802723.A2675_01990"/>
<comment type="caution">
    <text evidence="2">The sequence shown here is derived from an EMBL/GenBank/DDBJ whole genome shotgun (WGS) entry which is preliminary data.</text>
</comment>
<protein>
    <submittedName>
        <fullName evidence="2">Uncharacterized protein</fullName>
    </submittedName>
</protein>
<proteinExistence type="predicted"/>
<dbReference type="EMBL" id="MHUS01000006">
    <property type="protein sequence ID" value="OHA81918.1"/>
    <property type="molecule type" value="Genomic_DNA"/>
</dbReference>
<sequence>MKNDQQEANSPAHVAGTPHDAREQTEVPTADADSLAPVAHRHRDAREHHLRHASDTHRITQEELLREVAAGPHRHHRKRPPDLRHHAQARDRTLLVEEHPIVAVVHDAAAAIISRVQ</sequence>
<feature type="compositionally biased region" description="Basic and acidic residues" evidence="1">
    <location>
        <begin position="44"/>
        <end position="57"/>
    </location>
</feature>
<name>A0A1G2SB17_9BACT</name>